<accession>A0A401GLG9</accession>
<dbReference type="OrthoDB" id="3222238at2759"/>
<gene>
    <name evidence="1" type="ORF">SCP_0500450</name>
</gene>
<name>A0A401GLG9_9APHY</name>
<dbReference type="GeneID" id="38779919"/>
<comment type="caution">
    <text evidence="1">The sequence shown here is derived from an EMBL/GenBank/DDBJ whole genome shotgun (WGS) entry which is preliminary data.</text>
</comment>
<dbReference type="SUPFAM" id="SSF52047">
    <property type="entry name" value="RNI-like"/>
    <property type="match status" value="1"/>
</dbReference>
<evidence type="ECO:0008006" key="3">
    <source>
        <dbReference type="Google" id="ProtNLM"/>
    </source>
</evidence>
<sequence length="570" mass="63649">MKRMTEVAAESESLVLACPPRPEGRWYILLQPSCLRISVSDHATLRTLTLRMQSEAHTALFNEDILREVAQHFRTSRREDVNALGRMALVCRAFSDPALDVLWRNLESLLPLLNILAISVDLADHAGDVKPPMRQASLTCISDAQWNRFRSYARRVRSVQIHRYMETLHSPVIAQLATRSCGEPLLPSLVSLQFDLISAKSVSEILAFLSPLLHDVTLQVGSWGLDTSFVTDIGRDFVFALRCAASSLRHLTLERFDDPDFMTHTDFTPFSELQTLDIGRCVASFSVLSACAKMSSLITLDIGLKGLTVEDIKRCHGFPVLENLSVHSHPSQATALLPMLSTTVLRSFTYIDQAYHDRFLRARQDLGNYRVMLAALHSKSAATIRGVYFTIAVFDDVSTPSLMSVIDPLLDFRVLEELRIDSSLAVSVTSDDVCRMAFSWPNIQTLDFSVYQGSVSPSVYSLTEFAQWCPYLIFLKLPGLDPRPALPPESEWVSTSSCSLKGLCVTGRNNVSLDAHYEHGHSIAVAHFLNHLFPNMTMEHCVGKEWTDINAVLEILQDAARRGYSGKQSS</sequence>
<dbReference type="InterPro" id="IPR032675">
    <property type="entry name" value="LRR_dom_sf"/>
</dbReference>
<dbReference type="AlphaFoldDB" id="A0A401GLG9"/>
<keyword evidence="2" id="KW-1185">Reference proteome</keyword>
<organism evidence="1 2">
    <name type="scientific">Sparassis crispa</name>
    <dbReference type="NCBI Taxonomy" id="139825"/>
    <lineage>
        <taxon>Eukaryota</taxon>
        <taxon>Fungi</taxon>
        <taxon>Dikarya</taxon>
        <taxon>Basidiomycota</taxon>
        <taxon>Agaricomycotina</taxon>
        <taxon>Agaricomycetes</taxon>
        <taxon>Polyporales</taxon>
        <taxon>Sparassidaceae</taxon>
        <taxon>Sparassis</taxon>
    </lineage>
</organism>
<dbReference type="EMBL" id="BFAD01000005">
    <property type="protein sequence ID" value="GBE83002.1"/>
    <property type="molecule type" value="Genomic_DNA"/>
</dbReference>
<protein>
    <recommendedName>
        <fullName evidence="3">F-box domain-containing protein</fullName>
    </recommendedName>
</protein>
<dbReference type="Gene3D" id="3.80.10.10">
    <property type="entry name" value="Ribonuclease Inhibitor"/>
    <property type="match status" value="1"/>
</dbReference>
<proteinExistence type="predicted"/>
<dbReference type="STRING" id="139825.A0A401GLG9"/>
<dbReference type="RefSeq" id="XP_027613915.1">
    <property type="nucleotide sequence ID" value="XM_027758114.1"/>
</dbReference>
<dbReference type="InParanoid" id="A0A401GLG9"/>
<evidence type="ECO:0000313" key="2">
    <source>
        <dbReference type="Proteomes" id="UP000287166"/>
    </source>
</evidence>
<reference evidence="1 2" key="1">
    <citation type="journal article" date="2018" name="Sci. Rep.">
        <title>Genome sequence of the cauliflower mushroom Sparassis crispa (Hanabiratake) and its association with beneficial usage.</title>
        <authorList>
            <person name="Kiyama R."/>
            <person name="Furutani Y."/>
            <person name="Kawaguchi K."/>
            <person name="Nakanishi T."/>
        </authorList>
    </citation>
    <scope>NUCLEOTIDE SEQUENCE [LARGE SCALE GENOMIC DNA]</scope>
</reference>
<evidence type="ECO:0000313" key="1">
    <source>
        <dbReference type="EMBL" id="GBE83002.1"/>
    </source>
</evidence>
<dbReference type="Proteomes" id="UP000287166">
    <property type="component" value="Unassembled WGS sequence"/>
</dbReference>